<feature type="region of interest" description="Disordered" evidence="1">
    <location>
        <begin position="231"/>
        <end position="335"/>
    </location>
</feature>
<dbReference type="Gene3D" id="2.60.40.10">
    <property type="entry name" value="Immunoglobulins"/>
    <property type="match status" value="1"/>
</dbReference>
<feature type="domain" description="CBM20" evidence="2">
    <location>
        <begin position="92"/>
        <end position="235"/>
    </location>
</feature>
<sequence length="335" mass="36935">MALGSGAMTAALQRPIWTLPRTLWSPRPRRVDARQSTRPSPRGVIIEAYAVPGPLYITASFDRDRLSGLTPPRLLPNQSFLQFPSREEEVEPRRAEPPLVRVRLHVHYRVHSRQMLCVAGSAIPFGWSFLSIAKVPMSWAPDDLWGVEVELLPGTKLDYKYVILEEQDWTQQVNEAAEGRVQYSYRMEPETSPPDVQHITKQMAIVAWQPGPNRQLSVPTEEELAALKPGVRLDRAPPPHSAAASGPTAGGSPIGGGQRGYGAQALGRTRSAQPPPFTGSGAAASMPPRQEELTGMWEVLTLDADGRPALERRDVWGREEPPPRSVGRSTWSDGL</sequence>
<dbReference type="EMBL" id="GDKF01004776">
    <property type="protein sequence ID" value="JAT73846.1"/>
    <property type="molecule type" value="Transcribed_RNA"/>
</dbReference>
<feature type="compositionally biased region" description="Gly residues" evidence="1">
    <location>
        <begin position="248"/>
        <end position="260"/>
    </location>
</feature>
<dbReference type="AlphaFoldDB" id="A0A1D2A3P4"/>
<accession>A0A1D2A3P4</accession>
<dbReference type="InterPro" id="IPR013783">
    <property type="entry name" value="Ig-like_fold"/>
</dbReference>
<dbReference type="PROSITE" id="PS51166">
    <property type="entry name" value="CBM20"/>
    <property type="match status" value="1"/>
</dbReference>
<evidence type="ECO:0000313" key="3">
    <source>
        <dbReference type="EMBL" id="JAT73846.1"/>
    </source>
</evidence>
<feature type="compositionally biased region" description="Basic and acidic residues" evidence="1">
    <location>
        <begin position="304"/>
        <end position="322"/>
    </location>
</feature>
<dbReference type="SUPFAM" id="SSF49452">
    <property type="entry name" value="Starch-binding domain-like"/>
    <property type="match status" value="1"/>
</dbReference>
<dbReference type="GO" id="GO:2001070">
    <property type="term" value="F:starch binding"/>
    <property type="evidence" value="ECO:0007669"/>
    <property type="project" value="InterPro"/>
</dbReference>
<dbReference type="Pfam" id="PF00686">
    <property type="entry name" value="CBM_20"/>
    <property type="match status" value="1"/>
</dbReference>
<dbReference type="InterPro" id="IPR013784">
    <property type="entry name" value="Carb-bd-like_fold"/>
</dbReference>
<name>A0A1D2A3P4_AUXPR</name>
<organism evidence="3">
    <name type="scientific">Auxenochlorella protothecoides</name>
    <name type="common">Green microalga</name>
    <name type="synonym">Chlorella protothecoides</name>
    <dbReference type="NCBI Taxonomy" id="3075"/>
    <lineage>
        <taxon>Eukaryota</taxon>
        <taxon>Viridiplantae</taxon>
        <taxon>Chlorophyta</taxon>
        <taxon>core chlorophytes</taxon>
        <taxon>Trebouxiophyceae</taxon>
        <taxon>Chlorellales</taxon>
        <taxon>Chlorellaceae</taxon>
        <taxon>Auxenochlorella</taxon>
    </lineage>
</organism>
<protein>
    <recommendedName>
        <fullName evidence="2">CBM20 domain-containing protein</fullName>
    </recommendedName>
</protein>
<proteinExistence type="predicted"/>
<dbReference type="InterPro" id="IPR002044">
    <property type="entry name" value="CBM20"/>
</dbReference>
<gene>
    <name evidence="3" type="ORF">g.6024</name>
</gene>
<evidence type="ECO:0000259" key="2">
    <source>
        <dbReference type="PROSITE" id="PS51166"/>
    </source>
</evidence>
<evidence type="ECO:0000256" key="1">
    <source>
        <dbReference type="SAM" id="MobiDB-lite"/>
    </source>
</evidence>
<reference evidence="3" key="1">
    <citation type="submission" date="2015-08" db="EMBL/GenBank/DDBJ databases">
        <authorList>
            <person name="Babu N.S."/>
            <person name="Beckwith C.J."/>
            <person name="Beseler K.G."/>
            <person name="Brison A."/>
            <person name="Carone J.V."/>
            <person name="Caskin T.P."/>
            <person name="Diamond M."/>
            <person name="Durham M.E."/>
            <person name="Foxe J.M."/>
            <person name="Go M."/>
            <person name="Henderson B.A."/>
            <person name="Jones I.B."/>
            <person name="McGettigan J.A."/>
            <person name="Micheletti S.J."/>
            <person name="Nasrallah M.E."/>
            <person name="Ortiz D."/>
            <person name="Piller C.R."/>
            <person name="Privatt S.R."/>
            <person name="Schneider S.L."/>
            <person name="Sharp S."/>
            <person name="Smith T.C."/>
            <person name="Stanton J.D."/>
            <person name="Ullery H.E."/>
            <person name="Wilson R.J."/>
            <person name="Serrano M.G."/>
            <person name="Buck G."/>
            <person name="Lee V."/>
            <person name="Wang Y."/>
            <person name="Carvalho R."/>
            <person name="Voegtly L."/>
            <person name="Shi R."/>
            <person name="Duckworth R."/>
            <person name="Johnson A."/>
            <person name="Loviza R."/>
            <person name="Walstead R."/>
            <person name="Shah Z."/>
            <person name="Kiflezghi M."/>
            <person name="Wade K."/>
            <person name="Ball S.L."/>
            <person name="Bradley K.W."/>
            <person name="Asai D.J."/>
            <person name="Bowman C.A."/>
            <person name="Russell D.A."/>
            <person name="Pope W.H."/>
            <person name="Jacobs-Sera D."/>
            <person name="Hendrix R.W."/>
            <person name="Hatfull G.F."/>
        </authorList>
    </citation>
    <scope>NUCLEOTIDE SEQUENCE</scope>
</reference>